<accession>A0AAU7AUS9</accession>
<dbReference type="EMBL" id="CP114014">
    <property type="protein sequence ID" value="XAY05352.1"/>
    <property type="molecule type" value="Genomic_DNA"/>
</dbReference>
<evidence type="ECO:0000313" key="1">
    <source>
        <dbReference type="EMBL" id="XAY05352.1"/>
    </source>
</evidence>
<organism evidence="1">
    <name type="scientific">Paraconexibacter sp. AEG42_29</name>
    <dbReference type="NCBI Taxonomy" id="2997339"/>
    <lineage>
        <taxon>Bacteria</taxon>
        <taxon>Bacillati</taxon>
        <taxon>Actinomycetota</taxon>
        <taxon>Thermoleophilia</taxon>
        <taxon>Solirubrobacterales</taxon>
        <taxon>Paraconexibacteraceae</taxon>
        <taxon>Paraconexibacter</taxon>
    </lineage>
</organism>
<sequence length="477" mass="49409">MLVVLVVGLALLVSGGDDRDGGPPAALATRLVPADALVYVHLSTDTGRRGTAAAERLAQAFPGYDALRKSLVKRLSAPGCPVAADALKNGREAALALIDTGSEAAGSLVYVDTGNTDKLPERTCGAVQTGKFGRFLVIGQPQTIVLARQLAAGKGRSLADVAAYRRGLDGLPAGRVADAWATADGVDRLLAPQGGILGVAGSLLRRPGGAATIAAVVPAEQGARVIVRTLSRTPATTSSSSFRPFTPTIQGELPDSAMGFLAVEGISGAAAQLLGLAGLRTPGLGALLARAGKDLQPLARLFDGEVGVTVTRATPTAILTLVTRTPDPAAARRTLASLRPKIARLLARSPDNIPVWKAVGSTYRLRPSSGLELDYDIVGDLIVVSTRQAGIDGVRTRQGRLPDTAGWRAAVGKASNPVSSLGFLDFNQLLRLGEQTGLDENRAYLAAKADLQRLRSVGVRSSTEGDESTVELFLSFP</sequence>
<proteinExistence type="predicted"/>
<protein>
    <recommendedName>
        <fullName evidence="2">DUF3352 domain-containing protein</fullName>
    </recommendedName>
</protein>
<gene>
    <name evidence="1" type="ORF">DSM112329_02201</name>
</gene>
<dbReference type="AlphaFoldDB" id="A0AAU7AUS9"/>
<name>A0AAU7AUS9_9ACTN</name>
<evidence type="ECO:0008006" key="2">
    <source>
        <dbReference type="Google" id="ProtNLM"/>
    </source>
</evidence>
<dbReference type="KEGG" id="parq:DSM112329_02201"/>
<reference evidence="1" key="1">
    <citation type="submission" date="2022-12" db="EMBL/GenBank/DDBJ databases">
        <title>Paraconexibacter alkalitolerans sp. nov. and Baekduia alba sp. nov., isolated from soil and emended description of the genera Paraconexibacter (Chun et al., 2020) and Baekduia (An et al., 2020).</title>
        <authorList>
            <person name="Vieira S."/>
            <person name="Huber K.J."/>
            <person name="Geppert A."/>
            <person name="Wolf J."/>
            <person name="Neumann-Schaal M."/>
            <person name="Muesken M."/>
            <person name="Overmann J."/>
        </authorList>
    </citation>
    <scope>NUCLEOTIDE SEQUENCE</scope>
    <source>
        <strain evidence="1">AEG42_29</strain>
    </source>
</reference>
<dbReference type="RefSeq" id="WP_354701862.1">
    <property type="nucleotide sequence ID" value="NZ_CP114014.1"/>
</dbReference>